<feature type="transmembrane region" description="Helical" evidence="1">
    <location>
        <begin position="69"/>
        <end position="91"/>
    </location>
</feature>
<name>A0AAD5LII3_PYTIN</name>
<dbReference type="PANTHER" id="PTHR11261">
    <property type="entry name" value="INTERPHOTORECEPTOR RETINOID-BINDING PROTEIN"/>
    <property type="match status" value="1"/>
</dbReference>
<comment type="caution">
    <text evidence="3">The sequence shown here is derived from an EMBL/GenBank/DDBJ whole genome shotgun (WGS) entry which is preliminary data.</text>
</comment>
<dbReference type="PANTHER" id="PTHR11261:SF3">
    <property type="entry name" value="RETINOL-BINDING PROTEIN 3"/>
    <property type="match status" value="1"/>
</dbReference>
<keyword evidence="1" id="KW-0472">Membrane</keyword>
<dbReference type="EMBL" id="JAKCXM010000163">
    <property type="protein sequence ID" value="KAJ0400092.1"/>
    <property type="molecule type" value="Genomic_DNA"/>
</dbReference>
<dbReference type="InterPro" id="IPR029045">
    <property type="entry name" value="ClpP/crotonase-like_dom_sf"/>
</dbReference>
<dbReference type="Pfam" id="PF03572">
    <property type="entry name" value="Peptidase_S41"/>
    <property type="match status" value="1"/>
</dbReference>
<dbReference type="AlphaFoldDB" id="A0AAD5LII3"/>
<dbReference type="SUPFAM" id="SSF52096">
    <property type="entry name" value="ClpP/crotonase"/>
    <property type="match status" value="1"/>
</dbReference>
<feature type="transmembrane region" description="Helical" evidence="1">
    <location>
        <begin position="22"/>
        <end position="49"/>
    </location>
</feature>
<dbReference type="SMART" id="SM00245">
    <property type="entry name" value="TSPc"/>
    <property type="match status" value="1"/>
</dbReference>
<sequence length="500" mass="55542">MATAASSPAAGMGWRVLANTKLAVLSTVFFFPSLWGTTPFHLLEALVLWPLEVYESLAIVPVTFLRRHMPIVGGTLVVLMTLHGILLRLFLDAMHSIFARITYSRDVVLNYRTFWMAMRDRYAFFETRQADWGVVHQLFGEPLETTTNEDDLWIALQESIALCDDPALSVSRRGPGGSTLTAYGRGLATAARLRFEHAAMDVMQRRHLTDGGRRIAKHFVYGVLNAETSPGWRIGYIALNSMEGFVDFPLPRLDALVPSWTQSDAAPTSTTQTIKTGAQRVVVPEIYDLESMRWALEAILRSLGDVDGLVLDLRFNPGGGSLVSALAVASFFAGPKRSVAFFTDEKLPSPVNTVQRFSRRRRYTIPQSARQYRYQGPLVLLQSQHTRGTAEVLSMALMTRPHTFRIGSATAGSLSQTRKLRLPNFWQVEIPYLRCFSAKGELYEGKGVPADKAIANMEDAVLQHARATAGTSTGEATSEESPNEVFDLCIKQAIEHIMRV</sequence>
<gene>
    <name evidence="3" type="ORF">P43SY_003947</name>
</gene>
<dbReference type="Proteomes" id="UP001209570">
    <property type="component" value="Unassembled WGS sequence"/>
</dbReference>
<dbReference type="GO" id="GO:0006508">
    <property type="term" value="P:proteolysis"/>
    <property type="evidence" value="ECO:0007669"/>
    <property type="project" value="InterPro"/>
</dbReference>
<evidence type="ECO:0000313" key="4">
    <source>
        <dbReference type="Proteomes" id="UP001209570"/>
    </source>
</evidence>
<evidence type="ECO:0000313" key="3">
    <source>
        <dbReference type="EMBL" id="KAJ0400092.1"/>
    </source>
</evidence>
<proteinExistence type="predicted"/>
<organism evidence="3 4">
    <name type="scientific">Pythium insidiosum</name>
    <name type="common">Pythiosis disease agent</name>
    <dbReference type="NCBI Taxonomy" id="114742"/>
    <lineage>
        <taxon>Eukaryota</taxon>
        <taxon>Sar</taxon>
        <taxon>Stramenopiles</taxon>
        <taxon>Oomycota</taxon>
        <taxon>Peronosporomycetes</taxon>
        <taxon>Pythiales</taxon>
        <taxon>Pythiaceae</taxon>
        <taxon>Pythium</taxon>
    </lineage>
</organism>
<reference evidence="3" key="1">
    <citation type="submission" date="2021-12" db="EMBL/GenBank/DDBJ databases">
        <title>Prjna785345.</title>
        <authorList>
            <person name="Rujirawat T."/>
            <person name="Krajaejun T."/>
        </authorList>
    </citation>
    <scope>NUCLEOTIDE SEQUENCE</scope>
    <source>
        <strain evidence="3">Pi057C3</strain>
    </source>
</reference>
<dbReference type="GO" id="GO:0008236">
    <property type="term" value="F:serine-type peptidase activity"/>
    <property type="evidence" value="ECO:0007669"/>
    <property type="project" value="InterPro"/>
</dbReference>
<dbReference type="Gene3D" id="3.30.750.44">
    <property type="match status" value="1"/>
</dbReference>
<dbReference type="Gene3D" id="3.90.226.10">
    <property type="entry name" value="2-enoyl-CoA Hydratase, Chain A, domain 1"/>
    <property type="match status" value="1"/>
</dbReference>
<accession>A0AAD5LII3</accession>
<feature type="domain" description="Tail specific protease" evidence="2">
    <location>
        <begin position="249"/>
        <end position="455"/>
    </location>
</feature>
<dbReference type="InterPro" id="IPR005151">
    <property type="entry name" value="Tail-specific_protease"/>
</dbReference>
<evidence type="ECO:0000259" key="2">
    <source>
        <dbReference type="SMART" id="SM00245"/>
    </source>
</evidence>
<keyword evidence="1" id="KW-0812">Transmembrane</keyword>
<evidence type="ECO:0000256" key="1">
    <source>
        <dbReference type="SAM" id="Phobius"/>
    </source>
</evidence>
<protein>
    <recommendedName>
        <fullName evidence="2">Tail specific protease domain-containing protein</fullName>
    </recommendedName>
</protein>
<keyword evidence="1" id="KW-1133">Transmembrane helix</keyword>
<keyword evidence="4" id="KW-1185">Reference proteome</keyword>